<dbReference type="Gramene" id="OB07G11990.1">
    <property type="protein sequence ID" value="OB07G11990.1"/>
    <property type="gene ID" value="OB07G11990"/>
</dbReference>
<reference evidence="2" key="1">
    <citation type="journal article" date="2013" name="Nat. Commun.">
        <title>Whole-genome sequencing of Oryza brachyantha reveals mechanisms underlying Oryza genome evolution.</title>
        <authorList>
            <person name="Chen J."/>
            <person name="Huang Q."/>
            <person name="Gao D."/>
            <person name="Wang J."/>
            <person name="Lang Y."/>
            <person name="Liu T."/>
            <person name="Li B."/>
            <person name="Bai Z."/>
            <person name="Luis Goicoechea J."/>
            <person name="Liang C."/>
            <person name="Chen C."/>
            <person name="Zhang W."/>
            <person name="Sun S."/>
            <person name="Liao Y."/>
            <person name="Zhang X."/>
            <person name="Yang L."/>
            <person name="Song C."/>
            <person name="Wang M."/>
            <person name="Shi J."/>
            <person name="Liu G."/>
            <person name="Liu J."/>
            <person name="Zhou H."/>
            <person name="Zhou W."/>
            <person name="Yu Q."/>
            <person name="An N."/>
            <person name="Chen Y."/>
            <person name="Cai Q."/>
            <person name="Wang B."/>
            <person name="Liu B."/>
            <person name="Min J."/>
            <person name="Huang Y."/>
            <person name="Wu H."/>
            <person name="Li Z."/>
            <person name="Zhang Y."/>
            <person name="Yin Y."/>
            <person name="Song W."/>
            <person name="Jiang J."/>
            <person name="Jackson S.A."/>
            <person name="Wing R.A."/>
            <person name="Wang J."/>
            <person name="Chen M."/>
        </authorList>
    </citation>
    <scope>NUCLEOTIDE SEQUENCE [LARGE SCALE GENOMIC DNA]</scope>
    <source>
        <strain evidence="2">cv. IRGC 101232</strain>
    </source>
</reference>
<proteinExistence type="predicted"/>
<dbReference type="EnsemblPlants" id="OB07G11990.1">
    <property type="protein sequence ID" value="OB07G11990.1"/>
    <property type="gene ID" value="OB07G11990"/>
</dbReference>
<reference evidence="2" key="2">
    <citation type="submission" date="2013-04" db="UniProtKB">
        <authorList>
            <consortium name="EnsemblPlants"/>
        </authorList>
    </citation>
    <scope>IDENTIFICATION</scope>
</reference>
<evidence type="ECO:0000313" key="3">
    <source>
        <dbReference type="Proteomes" id="UP000006038"/>
    </source>
</evidence>
<evidence type="ECO:0000313" key="2">
    <source>
        <dbReference type="EnsemblPlants" id="OB07G11990.1"/>
    </source>
</evidence>
<organism evidence="2">
    <name type="scientific">Oryza brachyantha</name>
    <name type="common">malo sina</name>
    <dbReference type="NCBI Taxonomy" id="4533"/>
    <lineage>
        <taxon>Eukaryota</taxon>
        <taxon>Viridiplantae</taxon>
        <taxon>Streptophyta</taxon>
        <taxon>Embryophyta</taxon>
        <taxon>Tracheophyta</taxon>
        <taxon>Spermatophyta</taxon>
        <taxon>Magnoliopsida</taxon>
        <taxon>Liliopsida</taxon>
        <taxon>Poales</taxon>
        <taxon>Poaceae</taxon>
        <taxon>BOP clade</taxon>
        <taxon>Oryzoideae</taxon>
        <taxon>Oryzeae</taxon>
        <taxon>Oryzinae</taxon>
        <taxon>Oryza</taxon>
    </lineage>
</organism>
<accession>J3MIG7</accession>
<evidence type="ECO:0000256" key="1">
    <source>
        <dbReference type="SAM" id="MobiDB-lite"/>
    </source>
</evidence>
<name>J3MIG7_ORYBR</name>
<evidence type="ECO:0008006" key="4">
    <source>
        <dbReference type="Google" id="ProtNLM"/>
    </source>
</evidence>
<sequence length="128" mass="13673">MVAWTKFERGELIDAVVNPTGEICSGDGEAAVTVADDEQQREEAAERIMYQVAFWCVQQRPAEARPPMSAVVKMLEGEMDVVPPVNLFLHLMADPATATNPWATTTASSGDTVSGSVMSQGSDGNVSL</sequence>
<feature type="region of interest" description="Disordered" evidence="1">
    <location>
        <begin position="99"/>
        <end position="128"/>
    </location>
</feature>
<dbReference type="AlphaFoldDB" id="J3MIG7"/>
<dbReference type="STRING" id="4533.J3MIG7"/>
<protein>
    <recommendedName>
        <fullName evidence="4">Serine-threonine/tyrosine-protein kinase catalytic domain-containing protein</fullName>
    </recommendedName>
</protein>
<dbReference type="HOGENOM" id="CLU_000288_112_1_1"/>
<dbReference type="Proteomes" id="UP000006038">
    <property type="component" value="Chromosome 7"/>
</dbReference>
<keyword evidence="3" id="KW-1185">Reference proteome</keyword>
<feature type="compositionally biased region" description="Polar residues" evidence="1">
    <location>
        <begin position="108"/>
        <end position="128"/>
    </location>
</feature>